<evidence type="ECO:0008006" key="4">
    <source>
        <dbReference type="Google" id="ProtNLM"/>
    </source>
</evidence>
<dbReference type="Proteomes" id="UP001596328">
    <property type="component" value="Unassembled WGS sequence"/>
</dbReference>
<dbReference type="EMBL" id="JBHSWU010000207">
    <property type="protein sequence ID" value="MFC6724537.1"/>
    <property type="molecule type" value="Genomic_DNA"/>
</dbReference>
<proteinExistence type="predicted"/>
<evidence type="ECO:0000256" key="1">
    <source>
        <dbReference type="SAM" id="MobiDB-lite"/>
    </source>
</evidence>
<feature type="compositionally biased region" description="Low complexity" evidence="1">
    <location>
        <begin position="131"/>
        <end position="142"/>
    </location>
</feature>
<feature type="compositionally biased region" description="Basic and acidic residues" evidence="1">
    <location>
        <begin position="151"/>
        <end position="171"/>
    </location>
</feature>
<evidence type="ECO:0000313" key="2">
    <source>
        <dbReference type="EMBL" id="MFC6724537.1"/>
    </source>
</evidence>
<dbReference type="AlphaFoldDB" id="A0ABD5S0T2"/>
<comment type="caution">
    <text evidence="2">The sequence shown here is derived from an EMBL/GenBank/DDBJ whole genome shotgun (WGS) entry which is preliminary data.</text>
</comment>
<accession>A0ABD5S0T2</accession>
<name>A0ABD5S0T2_9EURY</name>
<keyword evidence="3" id="KW-1185">Reference proteome</keyword>
<feature type="region of interest" description="Disordered" evidence="1">
    <location>
        <begin position="126"/>
        <end position="171"/>
    </location>
</feature>
<gene>
    <name evidence="2" type="ORF">ACFQE1_09145</name>
</gene>
<organism evidence="2 3">
    <name type="scientific">Halobium palmae</name>
    <dbReference type="NCBI Taxonomy" id="1776492"/>
    <lineage>
        <taxon>Archaea</taxon>
        <taxon>Methanobacteriati</taxon>
        <taxon>Methanobacteriota</taxon>
        <taxon>Stenosarchaea group</taxon>
        <taxon>Halobacteria</taxon>
        <taxon>Halobacteriales</taxon>
        <taxon>Haloferacaceae</taxon>
        <taxon>Halobium</taxon>
    </lineage>
</organism>
<reference evidence="2 3" key="1">
    <citation type="journal article" date="2019" name="Int. J. Syst. Evol. Microbiol.">
        <title>The Global Catalogue of Microorganisms (GCM) 10K type strain sequencing project: providing services to taxonomists for standard genome sequencing and annotation.</title>
        <authorList>
            <consortium name="The Broad Institute Genomics Platform"/>
            <consortium name="The Broad Institute Genome Sequencing Center for Infectious Disease"/>
            <person name="Wu L."/>
            <person name="Ma J."/>
        </authorList>
    </citation>
    <scope>NUCLEOTIDE SEQUENCE [LARGE SCALE GENOMIC DNA]</scope>
    <source>
        <strain evidence="2 3">NBRC 111368</strain>
    </source>
</reference>
<sequence>MSGALQTEFPFTLPQGFADEDGTLQREGTMRLATAADEILPLKDPRVKANPSYLTVILLSRVVVSLGTLDEVTPHTVENLFVSDIAYLQALYERVNSRGADTLDTVCPGCGESFSVEVGDAAVTAHTHGGADAPADAPDDAPSVSTIADDADAHTDGGEGGNEHEGGVPWD</sequence>
<evidence type="ECO:0000313" key="3">
    <source>
        <dbReference type="Proteomes" id="UP001596328"/>
    </source>
</evidence>
<protein>
    <recommendedName>
        <fullName evidence="4">Phage tail assembly protein</fullName>
    </recommendedName>
</protein>